<name>A0A3N7EVD4_POPTR</name>
<dbReference type="EMBL" id="CM009293">
    <property type="protein sequence ID" value="RQO89787.1"/>
    <property type="molecule type" value="Genomic_DNA"/>
</dbReference>
<proteinExistence type="predicted"/>
<dbReference type="Proteomes" id="UP000006729">
    <property type="component" value="Chromosome 4"/>
</dbReference>
<evidence type="ECO:0000313" key="2">
    <source>
        <dbReference type="Proteomes" id="UP000006729"/>
    </source>
</evidence>
<keyword evidence="2" id="KW-1185">Reference proteome</keyword>
<reference evidence="1 2" key="1">
    <citation type="journal article" date="2006" name="Science">
        <title>The genome of black cottonwood, Populus trichocarpa (Torr. &amp; Gray).</title>
        <authorList>
            <person name="Tuskan G.A."/>
            <person name="Difazio S."/>
            <person name="Jansson S."/>
            <person name="Bohlmann J."/>
            <person name="Grigoriev I."/>
            <person name="Hellsten U."/>
            <person name="Putnam N."/>
            <person name="Ralph S."/>
            <person name="Rombauts S."/>
            <person name="Salamov A."/>
            <person name="Schein J."/>
            <person name="Sterck L."/>
            <person name="Aerts A."/>
            <person name="Bhalerao R.R."/>
            <person name="Bhalerao R.P."/>
            <person name="Blaudez D."/>
            <person name="Boerjan W."/>
            <person name="Brun A."/>
            <person name="Brunner A."/>
            <person name="Busov V."/>
            <person name="Campbell M."/>
            <person name="Carlson J."/>
            <person name="Chalot M."/>
            <person name="Chapman J."/>
            <person name="Chen G.L."/>
            <person name="Cooper D."/>
            <person name="Coutinho P.M."/>
            <person name="Couturier J."/>
            <person name="Covert S."/>
            <person name="Cronk Q."/>
            <person name="Cunningham R."/>
            <person name="Davis J."/>
            <person name="Degroeve S."/>
            <person name="Dejardin A."/>
            <person name="Depamphilis C."/>
            <person name="Detter J."/>
            <person name="Dirks B."/>
            <person name="Dubchak I."/>
            <person name="Duplessis S."/>
            <person name="Ehlting J."/>
            <person name="Ellis B."/>
            <person name="Gendler K."/>
            <person name="Goodstein D."/>
            <person name="Gribskov M."/>
            <person name="Grimwood J."/>
            <person name="Groover A."/>
            <person name="Gunter L."/>
            <person name="Hamberger B."/>
            <person name="Heinze B."/>
            <person name="Helariutta Y."/>
            <person name="Henrissat B."/>
            <person name="Holligan D."/>
            <person name="Holt R."/>
            <person name="Huang W."/>
            <person name="Islam-Faridi N."/>
            <person name="Jones S."/>
            <person name="Jones-Rhoades M."/>
            <person name="Jorgensen R."/>
            <person name="Joshi C."/>
            <person name="Kangasjarvi J."/>
            <person name="Karlsson J."/>
            <person name="Kelleher C."/>
            <person name="Kirkpatrick R."/>
            <person name="Kirst M."/>
            <person name="Kohler A."/>
            <person name="Kalluri U."/>
            <person name="Larimer F."/>
            <person name="Leebens-Mack J."/>
            <person name="Leple J.C."/>
            <person name="Locascio P."/>
            <person name="Lou Y."/>
            <person name="Lucas S."/>
            <person name="Martin F."/>
            <person name="Montanini B."/>
            <person name="Napoli C."/>
            <person name="Nelson D.R."/>
            <person name="Nelson C."/>
            <person name="Nieminen K."/>
            <person name="Nilsson O."/>
            <person name="Pereda V."/>
            <person name="Peter G."/>
            <person name="Philippe R."/>
            <person name="Pilate G."/>
            <person name="Poliakov A."/>
            <person name="Razumovskaya J."/>
            <person name="Richardson P."/>
            <person name="Rinaldi C."/>
            <person name="Ritland K."/>
            <person name="Rouze P."/>
            <person name="Ryaboy D."/>
            <person name="Schmutz J."/>
            <person name="Schrader J."/>
            <person name="Segerman B."/>
            <person name="Shin H."/>
            <person name="Siddiqui A."/>
            <person name="Sterky F."/>
            <person name="Terry A."/>
            <person name="Tsai C.J."/>
            <person name="Uberbacher E."/>
            <person name="Unneberg P."/>
            <person name="Vahala J."/>
            <person name="Wall K."/>
            <person name="Wessler S."/>
            <person name="Yang G."/>
            <person name="Yin T."/>
            <person name="Douglas C."/>
            <person name="Marra M."/>
            <person name="Sandberg G."/>
            <person name="Van de Peer Y."/>
            <person name="Rokhsar D."/>
        </authorList>
    </citation>
    <scope>NUCLEOTIDE SEQUENCE [LARGE SCALE GENOMIC DNA]</scope>
    <source>
        <strain evidence="2">cv. Nisqually</strain>
    </source>
</reference>
<organism evidence="1 2">
    <name type="scientific">Populus trichocarpa</name>
    <name type="common">Western balsam poplar</name>
    <name type="synonym">Populus balsamifera subsp. trichocarpa</name>
    <dbReference type="NCBI Taxonomy" id="3694"/>
    <lineage>
        <taxon>Eukaryota</taxon>
        <taxon>Viridiplantae</taxon>
        <taxon>Streptophyta</taxon>
        <taxon>Embryophyta</taxon>
        <taxon>Tracheophyta</taxon>
        <taxon>Spermatophyta</taxon>
        <taxon>Magnoliopsida</taxon>
        <taxon>eudicotyledons</taxon>
        <taxon>Gunneridae</taxon>
        <taxon>Pentapetalae</taxon>
        <taxon>rosids</taxon>
        <taxon>fabids</taxon>
        <taxon>Malpighiales</taxon>
        <taxon>Salicaceae</taxon>
        <taxon>Saliceae</taxon>
        <taxon>Populus</taxon>
    </lineage>
</organism>
<dbReference type="AlphaFoldDB" id="A0A3N7EVD4"/>
<evidence type="ECO:0000313" key="1">
    <source>
        <dbReference type="EMBL" id="RQO89787.1"/>
    </source>
</evidence>
<protein>
    <submittedName>
        <fullName evidence="1">Uncharacterized protein</fullName>
    </submittedName>
</protein>
<dbReference type="InParanoid" id="A0A3N7EVD4"/>
<gene>
    <name evidence="1" type="ORF">POPTR_004G234150</name>
</gene>
<accession>A0A3N7EVD4</accession>
<sequence>MPFAFTFPNGPSTIPSFSSYFSLFSHLPLESREYTIFISALMGLQ</sequence>